<accession>A0A0B8P3W5</accession>
<gene>
    <name evidence="1" type="ORF">JCM19231_2096</name>
</gene>
<dbReference type="EMBL" id="BBRZ01000070">
    <property type="protein sequence ID" value="GAM57973.1"/>
    <property type="molecule type" value="Genomic_DNA"/>
</dbReference>
<sequence>MDEQLYLPSYREPMHNAHHLYDIQDYNTIEVSRSEFGFNVLTFNVDGTDTLKSQRYSGTVISKSGGYAELDNVFEVTDVVRLAPFESIIESPTLDPSITVRPGSDTIGLSHSQPDSIHEVQWRLSKSRTFNEEREQVFDLWGNETRSQNLLPYPLEGDQPDDEVDPTWVEGQIIDSQEGADITTVTLSNFEGVLRVGNDEAYKWVNHIYTDDHVAWSEEHDLEDITEGQIRLEKVTHISDYDKLKGRANAPEHFLQFEDGEVWYLKARVRNQDMAWSDWSGVSEVRIAGEINP</sequence>
<reference evidence="1 2" key="2">
    <citation type="submission" date="2015-01" db="EMBL/GenBank/DDBJ databases">
        <authorList>
            <consortium name="NBRP consortium"/>
            <person name="Sawabe T."/>
            <person name="Meirelles P."/>
            <person name="Feng G."/>
            <person name="Sayaka M."/>
            <person name="Hattori M."/>
            <person name="Ohkuma M."/>
        </authorList>
    </citation>
    <scope>NUCLEOTIDE SEQUENCE [LARGE SCALE GENOMIC DNA]</scope>
    <source>
        <strain evidence="2">JCM 19231</strain>
    </source>
</reference>
<protein>
    <submittedName>
        <fullName evidence="1">Uncharacterized protein</fullName>
    </submittedName>
</protein>
<dbReference type="AlphaFoldDB" id="A0A0B8P3W5"/>
<organism evidence="1 2">
    <name type="scientific">Vibrio ishigakensis</name>
    <dbReference type="NCBI Taxonomy" id="1481914"/>
    <lineage>
        <taxon>Bacteria</taxon>
        <taxon>Pseudomonadati</taxon>
        <taxon>Pseudomonadota</taxon>
        <taxon>Gammaproteobacteria</taxon>
        <taxon>Vibrionales</taxon>
        <taxon>Vibrionaceae</taxon>
        <taxon>Vibrio</taxon>
    </lineage>
</organism>
<comment type="caution">
    <text evidence="1">The sequence shown here is derived from an EMBL/GenBank/DDBJ whole genome shotgun (WGS) entry which is preliminary data.</text>
</comment>
<reference evidence="1 2" key="1">
    <citation type="submission" date="2015-01" db="EMBL/GenBank/DDBJ databases">
        <title>Vibrio sp. C1 JCM 19231 whole genome shotgun sequence.</title>
        <authorList>
            <person name="Sawabe T."/>
            <person name="Meirelles P."/>
            <person name="Feng G."/>
            <person name="Sayaka M."/>
            <person name="Hattori M."/>
            <person name="Ohkuma M."/>
        </authorList>
    </citation>
    <scope>NUCLEOTIDE SEQUENCE [LARGE SCALE GENOMIC DNA]</scope>
    <source>
        <strain evidence="2">JCM 19231</strain>
    </source>
</reference>
<keyword evidence="2" id="KW-1185">Reference proteome</keyword>
<evidence type="ECO:0000313" key="1">
    <source>
        <dbReference type="EMBL" id="GAM57973.1"/>
    </source>
</evidence>
<evidence type="ECO:0000313" key="2">
    <source>
        <dbReference type="Proteomes" id="UP000031671"/>
    </source>
</evidence>
<name>A0A0B8P3W5_9VIBR</name>
<proteinExistence type="predicted"/>
<dbReference type="Proteomes" id="UP000031671">
    <property type="component" value="Unassembled WGS sequence"/>
</dbReference>